<dbReference type="CDD" id="cd04413">
    <property type="entry name" value="NDPk_I"/>
    <property type="match status" value="1"/>
</dbReference>
<organism evidence="9">
    <name type="scientific">Octopus bimaculoides</name>
    <name type="common">California two-spotted octopus</name>
    <dbReference type="NCBI Taxonomy" id="37653"/>
    <lineage>
        <taxon>Eukaryota</taxon>
        <taxon>Metazoa</taxon>
        <taxon>Spiralia</taxon>
        <taxon>Lophotrochozoa</taxon>
        <taxon>Mollusca</taxon>
        <taxon>Cephalopoda</taxon>
        <taxon>Coleoidea</taxon>
        <taxon>Octopodiformes</taxon>
        <taxon>Octopoda</taxon>
        <taxon>Incirrata</taxon>
        <taxon>Octopodidae</taxon>
        <taxon>Octopus</taxon>
    </lineage>
</organism>
<dbReference type="STRING" id="37653.A0A0L8FPQ2"/>
<dbReference type="NCBIfam" id="NF001908">
    <property type="entry name" value="PRK00668.1"/>
    <property type="match status" value="1"/>
</dbReference>
<dbReference type="GO" id="GO:0004550">
    <property type="term" value="F:nucleoside diphosphate kinase activity"/>
    <property type="evidence" value="ECO:0007669"/>
    <property type="project" value="UniProtKB-EC"/>
</dbReference>
<feature type="binding site" evidence="6">
    <location>
        <position position="85"/>
    </location>
    <ligand>
        <name>ATP</name>
        <dbReference type="ChEBI" id="CHEBI:30616"/>
    </ligand>
</feature>
<evidence type="ECO:0000256" key="7">
    <source>
        <dbReference type="RuleBase" id="RU004011"/>
    </source>
</evidence>
<dbReference type="HAMAP" id="MF_00451">
    <property type="entry name" value="NDP_kinase"/>
    <property type="match status" value="1"/>
</dbReference>
<evidence type="ECO:0000259" key="8">
    <source>
        <dbReference type="SMART" id="SM00562"/>
    </source>
</evidence>
<name>A0A0L8FPQ2_OCTBM</name>
<dbReference type="OrthoDB" id="2162449at2759"/>
<evidence type="ECO:0000256" key="6">
    <source>
        <dbReference type="PROSITE-ProRule" id="PRU00706"/>
    </source>
</evidence>
<feature type="active site" description="Pros-phosphohistidine intermediate" evidence="6">
    <location>
        <position position="115"/>
    </location>
</feature>
<protein>
    <recommendedName>
        <fullName evidence="3">nucleoside-diphosphate kinase</fullName>
        <ecNumber evidence="3">2.7.4.6</ecNumber>
    </recommendedName>
</protein>
<evidence type="ECO:0000256" key="4">
    <source>
        <dbReference type="ARBA" id="ARBA00022679"/>
    </source>
</evidence>
<gene>
    <name evidence="9" type="ORF">OCBIM_22012462mg</name>
</gene>
<keyword evidence="5" id="KW-0418">Kinase</keyword>
<feature type="binding site" evidence="6">
    <location>
        <position position="102"/>
    </location>
    <ligand>
        <name>ATP</name>
        <dbReference type="ChEBI" id="CHEBI:30616"/>
    </ligand>
</feature>
<dbReference type="FunFam" id="3.30.70.141:FF:000002">
    <property type="entry name" value="Nucleoside diphosphate kinase"/>
    <property type="match status" value="1"/>
</dbReference>
<dbReference type="Pfam" id="PF00334">
    <property type="entry name" value="NDK"/>
    <property type="match status" value="1"/>
</dbReference>
<dbReference type="Gene3D" id="3.30.70.141">
    <property type="entry name" value="Nucleoside diphosphate kinase-like domain"/>
    <property type="match status" value="1"/>
</dbReference>
<dbReference type="GO" id="GO:0006241">
    <property type="term" value="P:CTP biosynthetic process"/>
    <property type="evidence" value="ECO:0007669"/>
    <property type="project" value="InterPro"/>
</dbReference>
<dbReference type="InterPro" id="IPR001564">
    <property type="entry name" value="Nucleoside_diP_kinase"/>
</dbReference>
<feature type="binding site" evidence="6">
    <location>
        <position position="91"/>
    </location>
    <ligand>
        <name>ATP</name>
        <dbReference type="ChEBI" id="CHEBI:30616"/>
    </ligand>
</feature>
<feature type="binding site" evidence="6">
    <location>
        <position position="9"/>
    </location>
    <ligand>
        <name>ATP</name>
        <dbReference type="ChEBI" id="CHEBI:30616"/>
    </ligand>
</feature>
<reference evidence="9" key="1">
    <citation type="submission" date="2015-07" db="EMBL/GenBank/DDBJ databases">
        <title>MeaNS - Measles Nucleotide Surveillance Program.</title>
        <authorList>
            <person name="Tran T."/>
            <person name="Druce J."/>
        </authorList>
    </citation>
    <scope>NUCLEOTIDE SEQUENCE</scope>
    <source>
        <strain evidence="9">UCB-OBI-ISO-001</strain>
        <tissue evidence="9">Gonad</tissue>
    </source>
</reference>
<evidence type="ECO:0000256" key="5">
    <source>
        <dbReference type="ARBA" id="ARBA00022777"/>
    </source>
</evidence>
<evidence type="ECO:0000256" key="2">
    <source>
        <dbReference type="ARBA" id="ARBA00008142"/>
    </source>
</evidence>
<feature type="domain" description="Nucleoside diphosphate kinase-like" evidence="8">
    <location>
        <begin position="1"/>
        <end position="138"/>
    </location>
</feature>
<evidence type="ECO:0000256" key="1">
    <source>
        <dbReference type="ARBA" id="ARBA00001946"/>
    </source>
</evidence>
<comment type="cofactor">
    <cofactor evidence="1">
        <name>Mg(2+)</name>
        <dbReference type="ChEBI" id="CHEBI:18420"/>
    </cofactor>
</comment>
<dbReference type="InterPro" id="IPR034907">
    <property type="entry name" value="NDK-like_dom"/>
</dbReference>
<accession>A0A0L8FPQ2</accession>
<dbReference type="SMART" id="SM00562">
    <property type="entry name" value="NDK"/>
    <property type="match status" value="1"/>
</dbReference>
<dbReference type="PRINTS" id="PR01243">
    <property type="entry name" value="NUCDPKINASE"/>
</dbReference>
<dbReference type="AlphaFoldDB" id="A0A0L8FPQ2"/>
<feature type="binding site" evidence="6">
    <location>
        <position position="112"/>
    </location>
    <ligand>
        <name>ATP</name>
        <dbReference type="ChEBI" id="CHEBI:30616"/>
    </ligand>
</feature>
<dbReference type="EC" id="2.7.4.6" evidence="3"/>
<dbReference type="OMA" id="GLVNYMQ"/>
<dbReference type="KEGG" id="obi:106882130"/>
<dbReference type="InterPro" id="IPR036850">
    <property type="entry name" value="NDK-like_dom_sf"/>
</dbReference>
<sequence length="149" mass="16498">MERTFIAVKPEGVQRGLCGEVITRFEKRGFQLVACKLVHASKTLLESHYAEHKGKGFFDGLVAHMSSSPVLAMVWEGASVISTARTMMGATDPKKSAPGTIRGDYGIDMGRNIIHGSDGTESANHEINLWFTKEEQITWKPALSNWLYE</sequence>
<proteinExistence type="inferred from homology"/>
<feature type="binding site" evidence="6">
    <location>
        <position position="57"/>
    </location>
    <ligand>
        <name>ATP</name>
        <dbReference type="ChEBI" id="CHEBI:30616"/>
    </ligand>
</feature>
<dbReference type="SUPFAM" id="SSF54919">
    <property type="entry name" value="Nucleoside diphosphate kinase, NDK"/>
    <property type="match status" value="1"/>
</dbReference>
<dbReference type="EMBL" id="KQ428165">
    <property type="protein sequence ID" value="KOF66385.1"/>
    <property type="molecule type" value="Genomic_DNA"/>
</dbReference>
<keyword evidence="4" id="KW-0808">Transferase</keyword>
<evidence type="ECO:0000313" key="9">
    <source>
        <dbReference type="EMBL" id="KOF66385.1"/>
    </source>
</evidence>
<evidence type="ECO:0000256" key="3">
    <source>
        <dbReference type="ARBA" id="ARBA00012966"/>
    </source>
</evidence>
<dbReference type="GO" id="GO:0006183">
    <property type="term" value="P:GTP biosynthetic process"/>
    <property type="evidence" value="ECO:0007669"/>
    <property type="project" value="InterPro"/>
</dbReference>
<dbReference type="GO" id="GO:0006228">
    <property type="term" value="P:UTP biosynthetic process"/>
    <property type="evidence" value="ECO:0007669"/>
    <property type="project" value="InterPro"/>
</dbReference>
<dbReference type="PANTHER" id="PTHR11349">
    <property type="entry name" value="NUCLEOSIDE DIPHOSPHATE KINASE"/>
    <property type="match status" value="1"/>
</dbReference>
<comment type="similarity">
    <text evidence="2 6 7">Belongs to the NDK family.</text>
</comment>
<dbReference type="PROSITE" id="PS51374">
    <property type="entry name" value="NDPK_LIKE"/>
    <property type="match status" value="1"/>
</dbReference>